<keyword evidence="4 12" id="KW-0349">Heme</keyword>
<feature type="domain" description="Cytochrome c" evidence="14">
    <location>
        <begin position="605"/>
        <end position="683"/>
    </location>
</feature>
<evidence type="ECO:0000256" key="8">
    <source>
        <dbReference type="ARBA" id="ARBA00022891"/>
    </source>
</evidence>
<dbReference type="InterPro" id="IPR009056">
    <property type="entry name" value="Cyt_c-like_dom"/>
</dbReference>
<dbReference type="Pfam" id="PF01011">
    <property type="entry name" value="PQQ"/>
    <property type="match status" value="2"/>
</dbReference>
<dbReference type="RefSeq" id="WP_279253065.1">
    <property type="nucleotide sequence ID" value="NZ_SHNP01000004.1"/>
</dbReference>
<dbReference type="Gene3D" id="1.10.760.10">
    <property type="entry name" value="Cytochrome c-like domain"/>
    <property type="match status" value="1"/>
</dbReference>
<organism evidence="15 16">
    <name type="scientific">Candidatus Seongchinamella marina</name>
    <dbReference type="NCBI Taxonomy" id="2518990"/>
    <lineage>
        <taxon>Bacteria</taxon>
        <taxon>Pseudomonadati</taxon>
        <taxon>Pseudomonadota</taxon>
        <taxon>Gammaproteobacteria</taxon>
        <taxon>Cellvibrionales</taxon>
        <taxon>Halieaceae</taxon>
        <taxon>Seongchinamella</taxon>
    </lineage>
</organism>
<keyword evidence="7" id="KW-0106">Calcium</keyword>
<evidence type="ECO:0000256" key="5">
    <source>
        <dbReference type="ARBA" id="ARBA00022723"/>
    </source>
</evidence>
<comment type="cofactor">
    <cofactor evidence="1">
        <name>Ca(2+)</name>
        <dbReference type="ChEBI" id="CHEBI:29108"/>
    </cofactor>
</comment>
<keyword evidence="6 13" id="KW-0732">Signal</keyword>
<feature type="signal peptide" evidence="13">
    <location>
        <begin position="1"/>
        <end position="25"/>
    </location>
</feature>
<dbReference type="Gene3D" id="2.140.10.10">
    <property type="entry name" value="Quinoprotein alcohol dehydrogenase-like superfamily"/>
    <property type="match status" value="1"/>
</dbReference>
<keyword evidence="10 12" id="KW-0408">Iron</keyword>
<accession>A0ABT3SW97</accession>
<dbReference type="PROSITE" id="PS00364">
    <property type="entry name" value="BACTERIAL_PQQ_2"/>
    <property type="match status" value="1"/>
</dbReference>
<dbReference type="SUPFAM" id="SSF46626">
    <property type="entry name" value="Cytochrome c"/>
    <property type="match status" value="1"/>
</dbReference>
<evidence type="ECO:0000256" key="1">
    <source>
        <dbReference type="ARBA" id="ARBA00001913"/>
    </source>
</evidence>
<evidence type="ECO:0000256" key="4">
    <source>
        <dbReference type="ARBA" id="ARBA00022617"/>
    </source>
</evidence>
<evidence type="ECO:0000256" key="13">
    <source>
        <dbReference type="SAM" id="SignalP"/>
    </source>
</evidence>
<evidence type="ECO:0000256" key="7">
    <source>
        <dbReference type="ARBA" id="ARBA00022837"/>
    </source>
</evidence>
<sequence length="715" mass="78861">MRVVFKTPLLSAGLALLFYSVGLPAASVTQDRLVSASTDADHWLSHGRDLNETRFSPLNDVNTTSVDNLGLIWSYDFDDTRGLEGTPLVADGVMYVTGNWSVVHALDASTGEQLWVYDPGVPRERANAFCCGAINRGVALWEDSVLLGTLDGYLIAIDRTDGRERWRSLTIDPSKNYSITGAPRVANGVVVIGNGGSEYGVRGYVSGYDAATGEQLWRFYTVPGNPQDGFETEQMALAAETWTGQWWTMGGGGTVWDSIAYDPELDLLYIGVGNGAPHNREMRSPDGGDNLYVASIVALRPQTGEYVWHYQQNPGETWDYTATQQMVLADISWQGQTRQVLMQAPKNGFFFIIDRITGELLSAEPFVPVNWASHYDLDTGRPVENRAARYVDEPFNVRPSGLGGHNWHSMSYSLQTGLVYLPALDFAAPMEQEEEYTWFEGQWNLGYKMGHSPFGRLLSQALLRRMLDSYLLAWDPVNQQEVWRAPNPEMGGGGVLSTGGGLVFQGTANNRFTAYDSENGQALWSFDTQHGIVAAPITYSVNGRQYVAVMAGQGGGYSMMIGLKRQAATPKRRVLTFALGGDRVLPGYELPSTRNKPPTTTASAEEIDRGGVAYTRFCARCHGAGVVSDGSVPDLRKLDNSWYENFDQVVLEGLMLSAGMPQFDSVLTPHQSAEIKAYILDRAEDEWVLHNDPSWWLAIKTWLADKVAALLLLFV</sequence>
<evidence type="ECO:0000256" key="6">
    <source>
        <dbReference type="ARBA" id="ARBA00022729"/>
    </source>
</evidence>
<comment type="cofactor">
    <cofactor evidence="2">
        <name>pyrroloquinoline quinone</name>
        <dbReference type="ChEBI" id="CHEBI:58442"/>
    </cofactor>
</comment>
<evidence type="ECO:0000256" key="2">
    <source>
        <dbReference type="ARBA" id="ARBA00001931"/>
    </source>
</evidence>
<evidence type="ECO:0000256" key="9">
    <source>
        <dbReference type="ARBA" id="ARBA00023002"/>
    </source>
</evidence>
<dbReference type="NCBIfam" id="TIGR03075">
    <property type="entry name" value="PQQ_enz_alc_DH"/>
    <property type="match status" value="1"/>
</dbReference>
<dbReference type="EMBL" id="SHNP01000004">
    <property type="protein sequence ID" value="MCX2974271.1"/>
    <property type="molecule type" value="Genomic_DNA"/>
</dbReference>
<dbReference type="CDD" id="cd10279">
    <property type="entry name" value="PQQ_ADH_II"/>
    <property type="match status" value="1"/>
</dbReference>
<dbReference type="SUPFAM" id="SSF50998">
    <property type="entry name" value="Quinoprotein alcohol dehydrogenase-like"/>
    <property type="match status" value="1"/>
</dbReference>
<comment type="caution">
    <text evidence="15">The sequence shown here is derived from an EMBL/GenBank/DDBJ whole genome shotgun (WGS) entry which is preliminary data.</text>
</comment>
<dbReference type="InterPro" id="IPR017512">
    <property type="entry name" value="PQQ_MeOH/EtOH_DH"/>
</dbReference>
<keyword evidence="16" id="KW-1185">Reference proteome</keyword>
<dbReference type="InterPro" id="IPR036909">
    <property type="entry name" value="Cyt_c-like_dom_sf"/>
</dbReference>
<name>A0ABT3SW97_9GAMM</name>
<dbReference type="InterPro" id="IPR001479">
    <property type="entry name" value="Quinoprotein_DH_CS"/>
</dbReference>
<evidence type="ECO:0000313" key="16">
    <source>
        <dbReference type="Proteomes" id="UP001143307"/>
    </source>
</evidence>
<keyword evidence="9 15" id="KW-0560">Oxidoreductase</keyword>
<dbReference type="PROSITE" id="PS51007">
    <property type="entry name" value="CYTC"/>
    <property type="match status" value="1"/>
</dbReference>
<evidence type="ECO:0000256" key="12">
    <source>
        <dbReference type="PROSITE-ProRule" id="PRU00433"/>
    </source>
</evidence>
<dbReference type="Proteomes" id="UP001143307">
    <property type="component" value="Unassembled WGS sequence"/>
</dbReference>
<dbReference type="InterPro" id="IPR002372">
    <property type="entry name" value="PQQ_rpt_dom"/>
</dbReference>
<dbReference type="PANTHER" id="PTHR32303">
    <property type="entry name" value="QUINOPROTEIN ALCOHOL DEHYDROGENASE (CYTOCHROME C)"/>
    <property type="match status" value="1"/>
</dbReference>
<proteinExistence type="inferred from homology"/>
<evidence type="ECO:0000256" key="11">
    <source>
        <dbReference type="ARBA" id="ARBA00023157"/>
    </source>
</evidence>
<dbReference type="GO" id="GO:0016491">
    <property type="term" value="F:oxidoreductase activity"/>
    <property type="evidence" value="ECO:0007669"/>
    <property type="project" value="UniProtKB-KW"/>
</dbReference>
<feature type="chain" id="PRO_5046861801" evidence="13">
    <location>
        <begin position="26"/>
        <end position="715"/>
    </location>
</feature>
<dbReference type="Pfam" id="PF13442">
    <property type="entry name" value="Cytochrome_CBB3"/>
    <property type="match status" value="1"/>
</dbReference>
<dbReference type="InterPro" id="IPR018391">
    <property type="entry name" value="PQQ_b-propeller_rpt"/>
</dbReference>
<dbReference type="InterPro" id="IPR011047">
    <property type="entry name" value="Quinoprotein_ADH-like_sf"/>
</dbReference>
<gene>
    <name evidence="15" type="ORF">EYC87_11825</name>
</gene>
<comment type="similarity">
    <text evidence="3">Belongs to the bacterial PQQ dehydrogenase family.</text>
</comment>
<keyword evidence="5 12" id="KW-0479">Metal-binding</keyword>
<evidence type="ECO:0000256" key="10">
    <source>
        <dbReference type="ARBA" id="ARBA00023004"/>
    </source>
</evidence>
<protein>
    <submittedName>
        <fullName evidence="15">PQQ-dependent dehydrogenase, methanol/ethanol family</fullName>
        <ecNumber evidence="15">1.1.2.-</ecNumber>
    </submittedName>
</protein>
<reference evidence="15" key="1">
    <citation type="submission" date="2019-02" db="EMBL/GenBank/DDBJ databases">
        <authorList>
            <person name="Li S.-H."/>
        </authorList>
    </citation>
    <scope>NUCLEOTIDE SEQUENCE</scope>
    <source>
        <strain evidence="15">IMCC8485</strain>
    </source>
</reference>
<keyword evidence="11" id="KW-1015">Disulfide bond</keyword>
<evidence type="ECO:0000256" key="3">
    <source>
        <dbReference type="ARBA" id="ARBA00008156"/>
    </source>
</evidence>
<keyword evidence="8" id="KW-0634">PQQ</keyword>
<dbReference type="SMART" id="SM00564">
    <property type="entry name" value="PQQ"/>
    <property type="match status" value="4"/>
</dbReference>
<evidence type="ECO:0000313" key="15">
    <source>
        <dbReference type="EMBL" id="MCX2974271.1"/>
    </source>
</evidence>
<dbReference type="EC" id="1.1.2.-" evidence="15"/>
<evidence type="ECO:0000259" key="14">
    <source>
        <dbReference type="PROSITE" id="PS51007"/>
    </source>
</evidence>